<accession>A0A6A5UXZ1</accession>
<keyword evidence="2" id="KW-1185">Reference proteome</keyword>
<proteinExistence type="predicted"/>
<dbReference type="Proteomes" id="UP000800036">
    <property type="component" value="Unassembled WGS sequence"/>
</dbReference>
<dbReference type="AlphaFoldDB" id="A0A6A5UXZ1"/>
<evidence type="ECO:0000313" key="2">
    <source>
        <dbReference type="Proteomes" id="UP000800036"/>
    </source>
</evidence>
<name>A0A6A5UXZ1_9PLEO</name>
<dbReference type="EMBL" id="ML976705">
    <property type="protein sequence ID" value="KAF1969861.1"/>
    <property type="molecule type" value="Genomic_DNA"/>
</dbReference>
<organism evidence="1 2">
    <name type="scientific">Bimuria novae-zelandiae CBS 107.79</name>
    <dbReference type="NCBI Taxonomy" id="1447943"/>
    <lineage>
        <taxon>Eukaryota</taxon>
        <taxon>Fungi</taxon>
        <taxon>Dikarya</taxon>
        <taxon>Ascomycota</taxon>
        <taxon>Pezizomycotina</taxon>
        <taxon>Dothideomycetes</taxon>
        <taxon>Pleosporomycetidae</taxon>
        <taxon>Pleosporales</taxon>
        <taxon>Massarineae</taxon>
        <taxon>Didymosphaeriaceae</taxon>
        <taxon>Bimuria</taxon>
    </lineage>
</organism>
<reference evidence="1" key="1">
    <citation type="journal article" date="2020" name="Stud. Mycol.">
        <title>101 Dothideomycetes genomes: a test case for predicting lifestyles and emergence of pathogens.</title>
        <authorList>
            <person name="Haridas S."/>
            <person name="Albert R."/>
            <person name="Binder M."/>
            <person name="Bloem J."/>
            <person name="Labutti K."/>
            <person name="Salamov A."/>
            <person name="Andreopoulos B."/>
            <person name="Baker S."/>
            <person name="Barry K."/>
            <person name="Bills G."/>
            <person name="Bluhm B."/>
            <person name="Cannon C."/>
            <person name="Castanera R."/>
            <person name="Culley D."/>
            <person name="Daum C."/>
            <person name="Ezra D."/>
            <person name="Gonzalez J."/>
            <person name="Henrissat B."/>
            <person name="Kuo A."/>
            <person name="Liang C."/>
            <person name="Lipzen A."/>
            <person name="Lutzoni F."/>
            <person name="Magnuson J."/>
            <person name="Mondo S."/>
            <person name="Nolan M."/>
            <person name="Ohm R."/>
            <person name="Pangilinan J."/>
            <person name="Park H.-J."/>
            <person name="Ramirez L."/>
            <person name="Alfaro M."/>
            <person name="Sun H."/>
            <person name="Tritt A."/>
            <person name="Yoshinaga Y."/>
            <person name="Zwiers L.-H."/>
            <person name="Turgeon B."/>
            <person name="Goodwin S."/>
            <person name="Spatafora J."/>
            <person name="Crous P."/>
            <person name="Grigoriev I."/>
        </authorList>
    </citation>
    <scope>NUCLEOTIDE SEQUENCE</scope>
    <source>
        <strain evidence="1">CBS 107.79</strain>
    </source>
</reference>
<gene>
    <name evidence="1" type="ORF">BU23DRAFT_231290</name>
</gene>
<evidence type="ECO:0000313" key="1">
    <source>
        <dbReference type="EMBL" id="KAF1969861.1"/>
    </source>
</evidence>
<sequence>MGADAAHPCRPIDDAPWYSSAPCSMHPASQQGAVEGANRWEGNGIGSEFLSSLSALLFKLGRVFPLFQIQFLSRLRCLSENNCTFSPPMRSGRQIGDESCESKGTYSRSVTLSAVAKTDGSSVAGPHRYDCLSTRLFMQLRPRSITSASPKPGPPNDSLRVKESYASYAQRFLHASRRVITATYIITGSRPA</sequence>
<protein>
    <submittedName>
        <fullName evidence="1">Uncharacterized protein</fullName>
    </submittedName>
</protein>